<dbReference type="SUPFAM" id="SSF47095">
    <property type="entry name" value="HMG-box"/>
    <property type="match status" value="1"/>
</dbReference>
<proteinExistence type="predicted"/>
<evidence type="ECO:0000313" key="2">
    <source>
        <dbReference type="EMBL" id="KAJ4335779.1"/>
    </source>
</evidence>
<feature type="compositionally biased region" description="Low complexity" evidence="1">
    <location>
        <begin position="1"/>
        <end position="28"/>
    </location>
</feature>
<protein>
    <submittedName>
        <fullName evidence="2">Uncharacterized protein</fullName>
    </submittedName>
</protein>
<dbReference type="OrthoDB" id="3940486at2759"/>
<gene>
    <name evidence="2" type="ORF">N0V87_005894</name>
</gene>
<dbReference type="InterPro" id="IPR036910">
    <property type="entry name" value="HMG_box_dom_sf"/>
</dbReference>
<dbReference type="Proteomes" id="UP001140562">
    <property type="component" value="Unassembled WGS sequence"/>
</dbReference>
<accession>A0A9W9BZC1</accession>
<dbReference type="AlphaFoldDB" id="A0A9W9BZC1"/>
<name>A0A9W9BZC1_9PLEO</name>
<sequence length="114" mass="12446">MPAAISSPTTASPEPSSPAAPISPTLSSRPAASPAYLDDAALRATNAGIKKPAKKKQTKRQVAQKAKETIQKMHAFIRTHRDEEQYKDMTYQEIQKALGQLWKTSPENPKNSST</sequence>
<reference evidence="2" key="1">
    <citation type="submission" date="2022-10" db="EMBL/GenBank/DDBJ databases">
        <title>Tapping the CABI collections for fungal endophytes: first genome assemblies for Collariella, Neodidymelliopsis, Ascochyta clinopodiicola, Didymella pomorum, Didymosphaeria variabile, Neocosmospora piperis and Neocucurbitaria cava.</title>
        <authorList>
            <person name="Hill R."/>
        </authorList>
    </citation>
    <scope>NUCLEOTIDE SEQUENCE</scope>
    <source>
        <strain evidence="2">IMI 360193</strain>
    </source>
</reference>
<dbReference type="EMBL" id="JAPEUV010000057">
    <property type="protein sequence ID" value="KAJ4335779.1"/>
    <property type="molecule type" value="Genomic_DNA"/>
</dbReference>
<feature type="region of interest" description="Disordered" evidence="1">
    <location>
        <begin position="1"/>
        <end position="33"/>
    </location>
</feature>
<feature type="region of interest" description="Disordered" evidence="1">
    <location>
        <begin position="46"/>
        <end position="69"/>
    </location>
</feature>
<evidence type="ECO:0000313" key="3">
    <source>
        <dbReference type="Proteomes" id="UP001140562"/>
    </source>
</evidence>
<comment type="caution">
    <text evidence="2">The sequence shown here is derived from an EMBL/GenBank/DDBJ whole genome shotgun (WGS) entry which is preliminary data.</text>
</comment>
<organism evidence="2 3">
    <name type="scientific">Didymella glomerata</name>
    <dbReference type="NCBI Taxonomy" id="749621"/>
    <lineage>
        <taxon>Eukaryota</taxon>
        <taxon>Fungi</taxon>
        <taxon>Dikarya</taxon>
        <taxon>Ascomycota</taxon>
        <taxon>Pezizomycotina</taxon>
        <taxon>Dothideomycetes</taxon>
        <taxon>Pleosporomycetidae</taxon>
        <taxon>Pleosporales</taxon>
        <taxon>Pleosporineae</taxon>
        <taxon>Didymellaceae</taxon>
        <taxon>Didymella</taxon>
    </lineage>
</organism>
<keyword evidence="3" id="KW-1185">Reference proteome</keyword>
<evidence type="ECO:0000256" key="1">
    <source>
        <dbReference type="SAM" id="MobiDB-lite"/>
    </source>
</evidence>